<gene>
    <name evidence="1" type="ORF">AS594_32900</name>
</gene>
<reference evidence="1 2" key="1">
    <citation type="submission" date="2016-08" db="EMBL/GenBank/DDBJ databases">
        <title>Complete genome sequence of Streptomyces agglomeratus strain 6-3-2, a novel anti-MRSA actinomycete isolated from Wuli of Tebit, China.</title>
        <authorList>
            <person name="Chen X."/>
        </authorList>
    </citation>
    <scope>NUCLEOTIDE SEQUENCE [LARGE SCALE GENOMIC DNA]</scope>
    <source>
        <strain evidence="1 2">6-3-2</strain>
    </source>
</reference>
<dbReference type="Proteomes" id="UP000095759">
    <property type="component" value="Unassembled WGS sequence"/>
</dbReference>
<dbReference type="CDD" id="cd20691">
    <property type="entry name" value="CdiI_EC536-like"/>
    <property type="match status" value="1"/>
</dbReference>
<dbReference type="STRING" id="285458.BGM19_03860"/>
<evidence type="ECO:0000313" key="2">
    <source>
        <dbReference type="Proteomes" id="UP000095759"/>
    </source>
</evidence>
<dbReference type="Pfam" id="PF18616">
    <property type="entry name" value="CdiI_3"/>
    <property type="match status" value="1"/>
</dbReference>
<protein>
    <submittedName>
        <fullName evidence="1">Uncharacterized protein</fullName>
    </submittedName>
</protein>
<name>A0A1E5PGD7_9ACTN</name>
<dbReference type="InterPro" id="IPR040547">
    <property type="entry name" value="CdiI"/>
</dbReference>
<dbReference type="OrthoDB" id="4829274at2"/>
<dbReference type="EMBL" id="MEHJ01000001">
    <property type="protein sequence ID" value="OEJ28566.1"/>
    <property type="molecule type" value="Genomic_DNA"/>
</dbReference>
<keyword evidence="2" id="KW-1185">Reference proteome</keyword>
<organism evidence="1 2">
    <name type="scientific">Streptomyces agglomeratus</name>
    <dbReference type="NCBI Taxonomy" id="285458"/>
    <lineage>
        <taxon>Bacteria</taxon>
        <taxon>Bacillati</taxon>
        <taxon>Actinomycetota</taxon>
        <taxon>Actinomycetes</taxon>
        <taxon>Kitasatosporales</taxon>
        <taxon>Streptomycetaceae</taxon>
        <taxon>Streptomyces</taxon>
    </lineage>
</organism>
<sequence>MDRLLHLDRSLDELDPPRWTPPDADATHLVRKVHELRRVPLSELGPADLRTLLSQQVALPYVLPLAVSLLLDEPLLDAYFHEGDMLLAAVSAPASAWALLPDLGARLRAVITTLPEAAVADLPRGAAEELARFVARPESLR</sequence>
<proteinExistence type="predicted"/>
<evidence type="ECO:0000313" key="1">
    <source>
        <dbReference type="EMBL" id="OEJ28566.1"/>
    </source>
</evidence>
<dbReference type="AlphaFoldDB" id="A0A1E5PGD7"/>
<accession>A0A1E5PGD7</accession>
<dbReference type="RefSeq" id="WP_069775095.1">
    <property type="nucleotide sequence ID" value="NZ_MEHJ01000001.1"/>
</dbReference>
<comment type="caution">
    <text evidence="1">The sequence shown here is derived from an EMBL/GenBank/DDBJ whole genome shotgun (WGS) entry which is preliminary data.</text>
</comment>